<dbReference type="SUPFAM" id="SSF56925">
    <property type="entry name" value="OMPA-like"/>
    <property type="match status" value="1"/>
</dbReference>
<keyword evidence="1" id="KW-0732">Signal</keyword>
<sequence>MNVVTRRLSVLLVFAASLFPFSCLHAQVTATAPVTELSQYSQRWDVFGGAQYAHFNPSPNRGVEAINLLGWNGSATVWVRPVWGIEASARGAYGNIVLPAGSGGPNNPPMSEHLFLFGPNFRFLRTPKYTFGMHALFGAAYGKFSTGFPSGETPQQFSIYNDKLAFGAAVGASGDYNLSPKWSVRLITDWQPTYYGYSRQNEFAGAVGIVYKLGSLHK</sequence>
<organism evidence="2 3">
    <name type="scientific">Paracidobacterium acidisoli</name>
    <dbReference type="NCBI Taxonomy" id="2303751"/>
    <lineage>
        <taxon>Bacteria</taxon>
        <taxon>Pseudomonadati</taxon>
        <taxon>Acidobacteriota</taxon>
        <taxon>Terriglobia</taxon>
        <taxon>Terriglobales</taxon>
        <taxon>Acidobacteriaceae</taxon>
        <taxon>Paracidobacterium</taxon>
    </lineage>
</organism>
<evidence type="ECO:0008006" key="4">
    <source>
        <dbReference type="Google" id="ProtNLM"/>
    </source>
</evidence>
<feature type="chain" id="PRO_5016894307" description="Outer membrane protein beta-barrel domain-containing protein" evidence="1">
    <location>
        <begin position="27"/>
        <end position="218"/>
    </location>
</feature>
<accession>A0A372IPD1</accession>
<evidence type="ECO:0000313" key="3">
    <source>
        <dbReference type="Proteomes" id="UP000264702"/>
    </source>
</evidence>
<feature type="signal peptide" evidence="1">
    <location>
        <begin position="1"/>
        <end position="26"/>
    </location>
</feature>
<comment type="caution">
    <text evidence="2">The sequence shown here is derived from an EMBL/GenBank/DDBJ whole genome shotgun (WGS) entry which is preliminary data.</text>
</comment>
<reference evidence="2 3" key="1">
    <citation type="submission" date="2018-08" db="EMBL/GenBank/DDBJ databases">
        <title>Acidipila sp. 4G-K13, an acidobacterium isolated from forest soil.</title>
        <authorList>
            <person name="Gao Z.-H."/>
            <person name="Qiu L.-H."/>
        </authorList>
    </citation>
    <scope>NUCLEOTIDE SEQUENCE [LARGE SCALE GENOMIC DNA]</scope>
    <source>
        <strain evidence="2 3">4G-K13</strain>
    </source>
</reference>
<gene>
    <name evidence="2" type="ORF">D0Y96_08600</name>
</gene>
<dbReference type="AlphaFoldDB" id="A0A372IPD1"/>
<evidence type="ECO:0000256" key="1">
    <source>
        <dbReference type="SAM" id="SignalP"/>
    </source>
</evidence>
<evidence type="ECO:0000313" key="2">
    <source>
        <dbReference type="EMBL" id="RFU16797.1"/>
    </source>
</evidence>
<name>A0A372IPD1_9BACT</name>
<proteinExistence type="predicted"/>
<keyword evidence="3" id="KW-1185">Reference proteome</keyword>
<dbReference type="EMBL" id="QVQT01000003">
    <property type="protein sequence ID" value="RFU16797.1"/>
    <property type="molecule type" value="Genomic_DNA"/>
</dbReference>
<dbReference type="Proteomes" id="UP000264702">
    <property type="component" value="Unassembled WGS sequence"/>
</dbReference>
<dbReference type="InterPro" id="IPR011250">
    <property type="entry name" value="OMP/PagP_B-barrel"/>
</dbReference>
<protein>
    <recommendedName>
        <fullName evidence="4">Outer membrane protein beta-barrel domain-containing protein</fullName>
    </recommendedName>
</protein>